<dbReference type="EMBL" id="AUZY01004986">
    <property type="protein sequence ID" value="EQD60420.1"/>
    <property type="molecule type" value="Genomic_DNA"/>
</dbReference>
<accession>T1C2R1</accession>
<reference evidence="1" key="2">
    <citation type="journal article" date="2014" name="ISME J.">
        <title>Microbial stratification in low pH oxic and suboxic macroscopic growths along an acid mine drainage.</title>
        <authorList>
            <person name="Mendez-Garcia C."/>
            <person name="Mesa V."/>
            <person name="Sprenger R.R."/>
            <person name="Richter M."/>
            <person name="Diez M.S."/>
            <person name="Solano J."/>
            <person name="Bargiela R."/>
            <person name="Golyshina O.V."/>
            <person name="Manteca A."/>
            <person name="Ramos J.L."/>
            <person name="Gallego J.R."/>
            <person name="Llorente I."/>
            <person name="Martins Dos Santos V.A."/>
            <person name="Jensen O.N."/>
            <person name="Pelaez A.I."/>
            <person name="Sanchez J."/>
            <person name="Ferrer M."/>
        </authorList>
    </citation>
    <scope>NUCLEOTIDE SEQUENCE</scope>
</reference>
<comment type="caution">
    <text evidence="1">The sequence shown here is derived from an EMBL/GenBank/DDBJ whole genome shotgun (WGS) entry which is preliminary data.</text>
</comment>
<dbReference type="AlphaFoldDB" id="T1C2R1"/>
<protein>
    <submittedName>
        <fullName evidence="1">Binding-protein-dependent transport system inner membrane component</fullName>
    </submittedName>
</protein>
<organism evidence="1">
    <name type="scientific">mine drainage metagenome</name>
    <dbReference type="NCBI Taxonomy" id="410659"/>
    <lineage>
        <taxon>unclassified sequences</taxon>
        <taxon>metagenomes</taxon>
        <taxon>ecological metagenomes</taxon>
    </lineage>
</organism>
<proteinExistence type="predicted"/>
<gene>
    <name evidence="1" type="ORF">B1B_07798</name>
</gene>
<reference evidence="1" key="1">
    <citation type="submission" date="2013-08" db="EMBL/GenBank/DDBJ databases">
        <authorList>
            <person name="Mendez C."/>
            <person name="Richter M."/>
            <person name="Ferrer M."/>
            <person name="Sanchez J."/>
        </authorList>
    </citation>
    <scope>NUCLEOTIDE SEQUENCE</scope>
</reference>
<sequence>LTINFVLPRLMPGNPAIAMMARFRGRVNGQVLHALEIAFGVNTRQSEIAQYFSYLGDTLTGHLGVSLTFFPNTVLQVVRSDAHAGVEWTSPLPLRHMRLSGRSLGEGVVARAGPRHEGV</sequence>
<feature type="non-terminal residue" evidence="1">
    <location>
        <position position="1"/>
    </location>
</feature>
<name>T1C2R1_9ZZZZ</name>
<evidence type="ECO:0000313" key="1">
    <source>
        <dbReference type="EMBL" id="EQD60420.1"/>
    </source>
</evidence>